<evidence type="ECO:0000313" key="1">
    <source>
        <dbReference type="EMBL" id="MBB1125510.1"/>
    </source>
</evidence>
<sequence>MTHSDLIGAGVSHIDGHYAIHNLLYLFKQIPKPVLDEWLSESIKTYQTIGFDSGIYASLSAVNALENIAHSY</sequence>
<dbReference type="EMBL" id="JABVCQ010000007">
    <property type="protein sequence ID" value="MBB1125510.1"/>
    <property type="molecule type" value="Genomic_DNA"/>
</dbReference>
<protein>
    <submittedName>
        <fullName evidence="1">Uncharacterized protein</fullName>
    </submittedName>
</protein>
<dbReference type="RefSeq" id="WP_182582931.1">
    <property type="nucleotide sequence ID" value="NZ_JABVCQ010000007.1"/>
</dbReference>
<keyword evidence="2" id="KW-1185">Reference proteome</keyword>
<organism evidence="1 2">
    <name type="scientific">Thiospirillum jenense</name>
    <dbReference type="NCBI Taxonomy" id="1653858"/>
    <lineage>
        <taxon>Bacteria</taxon>
        <taxon>Pseudomonadati</taxon>
        <taxon>Pseudomonadota</taxon>
        <taxon>Gammaproteobacteria</taxon>
        <taxon>Chromatiales</taxon>
        <taxon>Chromatiaceae</taxon>
        <taxon>Thiospirillum</taxon>
    </lineage>
</organism>
<proteinExistence type="predicted"/>
<comment type="caution">
    <text evidence="1">The sequence shown here is derived from an EMBL/GenBank/DDBJ whole genome shotgun (WGS) entry which is preliminary data.</text>
</comment>
<evidence type="ECO:0000313" key="2">
    <source>
        <dbReference type="Proteomes" id="UP000548632"/>
    </source>
</evidence>
<gene>
    <name evidence="1" type="ORF">HUK38_04600</name>
</gene>
<dbReference type="AlphaFoldDB" id="A0A839HBC5"/>
<reference evidence="1 2" key="1">
    <citation type="journal article" date="2020" name="Arch. Microbiol.">
        <title>The genome sequence of the giant phototrophic gammaproteobacterium Thiospirillum jenense gives insight into its physiological properties and phylogenetic relationships.</title>
        <authorList>
            <person name="Imhoff J.F."/>
            <person name="Meyer T.E."/>
            <person name="Kyndt J.A."/>
        </authorList>
    </citation>
    <scope>NUCLEOTIDE SEQUENCE [LARGE SCALE GENOMIC DNA]</scope>
    <source>
        <strain evidence="1 2">DSM 216</strain>
    </source>
</reference>
<dbReference type="Proteomes" id="UP000548632">
    <property type="component" value="Unassembled WGS sequence"/>
</dbReference>
<accession>A0A839HBC5</accession>
<name>A0A839HBC5_9GAMM</name>